<sequence length="51" mass="6214">MFWLILFFSVLVILNLYPLPHFFFSLFNSYHEDIISTKDYNITIKILILFL</sequence>
<dbReference type="KEGG" id="cbk:CLL_A1508"/>
<dbReference type="AlphaFoldDB" id="B2TJW9"/>
<protein>
    <submittedName>
        <fullName evidence="1">Uncharacterized protein</fullName>
    </submittedName>
</protein>
<name>B2TJW9_CLOBB</name>
<accession>B2TJW9</accession>
<organism evidence="1">
    <name type="scientific">Clostridium botulinum (strain Eklund 17B / Type B)</name>
    <dbReference type="NCBI Taxonomy" id="935198"/>
    <lineage>
        <taxon>Bacteria</taxon>
        <taxon>Bacillati</taxon>
        <taxon>Bacillota</taxon>
        <taxon>Clostridia</taxon>
        <taxon>Eubacteriales</taxon>
        <taxon>Clostridiaceae</taxon>
        <taxon>Clostridium</taxon>
    </lineage>
</organism>
<dbReference type="EMBL" id="CP001056">
    <property type="protein sequence ID" value="ACD23305.1"/>
    <property type="molecule type" value="Genomic_DNA"/>
</dbReference>
<reference evidence="1" key="1">
    <citation type="submission" date="2009-06" db="EMBL/GenBank/DDBJ databases">
        <authorList>
            <consortium name="US DOE Joint Genome Institute (JGI-PGF)"/>
            <person name="Lucas S."/>
            <person name="Copeland A."/>
            <person name="Lapidus A."/>
            <person name="Glavina del Rio T."/>
            <person name="Dalin E."/>
            <person name="Tice H."/>
            <person name="Bruce D."/>
            <person name="Goodwin L."/>
            <person name="Pitluck S."/>
            <person name="Kyrpides N."/>
            <person name="Mavromatis K."/>
            <person name="Ivanova N."/>
            <person name="Saunders E."/>
            <person name="Brettin T."/>
            <person name="Detter J.C."/>
            <person name="Han C."/>
            <person name="Larimer F."/>
            <person name="Land M."/>
            <person name="Hauser L."/>
            <person name="Markowitz V."/>
            <person name="Cheng J.-F."/>
            <person name="Hugenholtz P."/>
            <person name="Woyke T."/>
            <person name="Wu D."/>
            <person name="Gronow S."/>
            <person name="Klenk H.-P."/>
            <person name="Eisen J.A."/>
        </authorList>
    </citation>
    <scope>NUCLEOTIDE SEQUENCE</scope>
    <source>
        <strain evidence="1">Eklund 17B</strain>
    </source>
</reference>
<dbReference type="HOGENOM" id="CLU_3097240_0_0_9"/>
<gene>
    <name evidence="1" type="ordered locus">CLL_A1508</name>
</gene>
<evidence type="ECO:0000313" key="1">
    <source>
        <dbReference type="EMBL" id="ACD23305.1"/>
    </source>
</evidence>
<reference evidence="1" key="2">
    <citation type="submission" date="2009-08" db="EMBL/GenBank/DDBJ databases">
        <authorList>
            <person name="Shrivastava S."/>
            <person name="Brinkac L.M."/>
            <person name="Dodson R.J."/>
            <person name="Harkins D.M."/>
            <person name="Durkin A.S."/>
            <person name="Sutton G."/>
        </authorList>
    </citation>
    <scope>NUCLEOTIDE SEQUENCE</scope>
    <source>
        <strain evidence="1">Eklund 17B</strain>
    </source>
</reference>
<proteinExistence type="predicted"/>